<gene>
    <name evidence="3" type="ORF">NXF25_014864</name>
</gene>
<accession>A0AAW1AX39</accession>
<proteinExistence type="inferred from homology"/>
<evidence type="ECO:0000313" key="4">
    <source>
        <dbReference type="Proteomes" id="UP001474421"/>
    </source>
</evidence>
<dbReference type="Proteomes" id="UP001474421">
    <property type="component" value="Unassembled WGS sequence"/>
</dbReference>
<reference evidence="3 4" key="1">
    <citation type="journal article" date="2024" name="Proc. Natl. Acad. Sci. U.S.A.">
        <title>The genetic regulatory architecture and epigenomic basis for age-related changes in rattlesnake venom.</title>
        <authorList>
            <person name="Hogan M.P."/>
            <person name="Holding M.L."/>
            <person name="Nystrom G.S."/>
            <person name="Colston T.J."/>
            <person name="Bartlett D.A."/>
            <person name="Mason A.J."/>
            <person name="Ellsworth S.A."/>
            <person name="Rautsaw R.M."/>
            <person name="Lawrence K.C."/>
            <person name="Strickland J.L."/>
            <person name="He B."/>
            <person name="Fraser P."/>
            <person name="Margres M.J."/>
            <person name="Gilbert D.M."/>
            <person name="Gibbs H.L."/>
            <person name="Parkinson C.L."/>
            <person name="Rokyta D.R."/>
        </authorList>
    </citation>
    <scope>NUCLEOTIDE SEQUENCE [LARGE SCALE GENOMIC DNA]</scope>
    <source>
        <strain evidence="3">DRR0105</strain>
    </source>
</reference>
<protein>
    <submittedName>
        <fullName evidence="3">Protein FAM98B-like</fullName>
    </submittedName>
</protein>
<comment type="caution">
    <text evidence="3">The sequence shown here is derived from an EMBL/GenBank/DDBJ whole genome shotgun (WGS) entry which is preliminary data.</text>
</comment>
<dbReference type="EMBL" id="JAOTOJ010000011">
    <property type="protein sequence ID" value="KAK9394336.1"/>
    <property type="molecule type" value="Genomic_DNA"/>
</dbReference>
<dbReference type="InterPro" id="IPR018797">
    <property type="entry name" value="FAM98"/>
</dbReference>
<feature type="compositionally biased region" description="Polar residues" evidence="2">
    <location>
        <begin position="90"/>
        <end position="103"/>
    </location>
</feature>
<name>A0AAW1AX39_CROAD</name>
<comment type="similarity">
    <text evidence="1">Belongs to the FAM98 family.</text>
</comment>
<evidence type="ECO:0000256" key="1">
    <source>
        <dbReference type="ARBA" id="ARBA00007218"/>
    </source>
</evidence>
<organism evidence="3 4">
    <name type="scientific">Crotalus adamanteus</name>
    <name type="common">Eastern diamondback rattlesnake</name>
    <dbReference type="NCBI Taxonomy" id="8729"/>
    <lineage>
        <taxon>Eukaryota</taxon>
        <taxon>Metazoa</taxon>
        <taxon>Chordata</taxon>
        <taxon>Craniata</taxon>
        <taxon>Vertebrata</taxon>
        <taxon>Euteleostomi</taxon>
        <taxon>Lepidosauria</taxon>
        <taxon>Squamata</taxon>
        <taxon>Bifurcata</taxon>
        <taxon>Unidentata</taxon>
        <taxon>Episquamata</taxon>
        <taxon>Toxicofera</taxon>
        <taxon>Serpentes</taxon>
        <taxon>Colubroidea</taxon>
        <taxon>Viperidae</taxon>
        <taxon>Crotalinae</taxon>
        <taxon>Crotalus</taxon>
    </lineage>
</organism>
<dbReference type="PANTHER" id="PTHR31353">
    <property type="entry name" value="FAM98"/>
    <property type="match status" value="1"/>
</dbReference>
<keyword evidence="4" id="KW-1185">Reference proteome</keyword>
<sequence length="440" mass="48434">MLVSFMSSARPYYICLDESKAGLDNLHREGPHRPAVYFGKFNQTECECVNLPLCAYKRVCPYTRKTYASPAKKARHEREHSARAQKPGASLSQDGSALRNQAASCSSKGRPRSRPRSLIGRARTAWPMGKAASAWRAGLQGLRAQRSVRGEDSSGAMELEGVPGFPSIETFAQVAEAGVSSPPFMTLCSWLVSELRSLCKLEEDVSPVQGPEDAETFQIEISGLLGELHCPYPSLTTGDLMARLSARDSRLQLLYFLSSELLAARLQARKMVQSAKQVDKNSAALRELHQICQALGMPEPDPASSVAQVMEDIGSQVSEALAVQALRSPWPAPLLKAPLTSEQWEALEEINRVLGTEYRCRRHMMLTRFDVTVASFHWSERAKNRSTAMSKAFQPLRQSLPEDAQLGLAHLLAAREDFSRIVKTSSGALRSKTSCAVNKV</sequence>
<dbReference type="AlphaFoldDB" id="A0AAW1AX39"/>
<evidence type="ECO:0000313" key="3">
    <source>
        <dbReference type="EMBL" id="KAK9394336.1"/>
    </source>
</evidence>
<dbReference type="GO" id="GO:0072669">
    <property type="term" value="C:tRNA-splicing ligase complex"/>
    <property type="evidence" value="ECO:0007669"/>
    <property type="project" value="TreeGrafter"/>
</dbReference>
<dbReference type="PANTHER" id="PTHR31353:SF10">
    <property type="entry name" value="PROTEIN FAM98C"/>
    <property type="match status" value="1"/>
</dbReference>
<feature type="region of interest" description="Disordered" evidence="2">
    <location>
        <begin position="68"/>
        <end position="123"/>
    </location>
</feature>
<evidence type="ECO:0000256" key="2">
    <source>
        <dbReference type="SAM" id="MobiDB-lite"/>
    </source>
</evidence>
<dbReference type="Pfam" id="PF10239">
    <property type="entry name" value="DUF2465"/>
    <property type="match status" value="1"/>
</dbReference>